<organism evidence="1 2">
    <name type="scientific">Salmonella enterica subsp. enterica serovar Senftenberg str. A4-543</name>
    <dbReference type="NCBI Taxonomy" id="913082"/>
    <lineage>
        <taxon>Bacteria</taxon>
        <taxon>Pseudomonadati</taxon>
        <taxon>Pseudomonadota</taxon>
        <taxon>Gammaproteobacteria</taxon>
        <taxon>Enterobacterales</taxon>
        <taxon>Enterobacteriaceae</taxon>
        <taxon>Salmonella</taxon>
    </lineage>
</organism>
<dbReference type="EMBL" id="AFCU01000440">
    <property type="protein sequence ID" value="EHC92042.1"/>
    <property type="molecule type" value="Genomic_DNA"/>
</dbReference>
<sequence length="38" mass="4116">MAPRARAILEPLSCAARHSGTTLLLLRIIITVDKLTIS</sequence>
<protein>
    <submittedName>
        <fullName evidence="1">Uncharacterized protein</fullName>
    </submittedName>
</protein>
<comment type="caution">
    <text evidence="1">The sequence shown here is derived from an EMBL/GenBank/DDBJ whole genome shotgun (WGS) entry which is preliminary data.</text>
</comment>
<evidence type="ECO:0000313" key="2">
    <source>
        <dbReference type="Proteomes" id="UP000005065"/>
    </source>
</evidence>
<evidence type="ECO:0000313" key="1">
    <source>
        <dbReference type="EMBL" id="EHC92042.1"/>
    </source>
</evidence>
<proteinExistence type="predicted"/>
<dbReference type="BioCyc" id="SENT913082:G120J-3423-MONOMER"/>
<dbReference type="Proteomes" id="UP000005065">
    <property type="component" value="Unassembled WGS sequence"/>
</dbReference>
<gene>
    <name evidence="1" type="ORF">LTSESEN_1316</name>
</gene>
<name>G5QX32_SALSE</name>
<dbReference type="AlphaFoldDB" id="G5QX32"/>
<reference evidence="1 2" key="1">
    <citation type="journal article" date="2011" name="BMC Genomics">
        <title>Genome sequencing reveals diversification of virulence factor content and possible host adaptation in distinct subpopulations of Salmonella enterica.</title>
        <authorList>
            <person name="den Bakker H.C."/>
            <person name="Moreno Switt A.I."/>
            <person name="Govoni G."/>
            <person name="Cummings C.A."/>
            <person name="Ranieri M.L."/>
            <person name="Degoricija L."/>
            <person name="Hoelzer K."/>
            <person name="Rodriguez-Rivera L.D."/>
            <person name="Brown S."/>
            <person name="Bolchacova E."/>
            <person name="Furtado M.R."/>
            <person name="Wiedmann M."/>
        </authorList>
    </citation>
    <scope>NUCLEOTIDE SEQUENCE [LARGE SCALE GENOMIC DNA]</scope>
    <source>
        <strain evidence="1 2">A4-543</strain>
    </source>
</reference>
<accession>G5QX32</accession>